<accession>A0AAD7RHJ2</accession>
<keyword evidence="3" id="KW-1185">Reference proteome</keyword>
<comment type="caution">
    <text evidence="2">The sequence shown here is derived from an EMBL/GenBank/DDBJ whole genome shotgun (WGS) entry which is preliminary data.</text>
</comment>
<proteinExistence type="predicted"/>
<dbReference type="AlphaFoldDB" id="A0AAD7RHJ2"/>
<evidence type="ECO:0000313" key="3">
    <source>
        <dbReference type="Proteomes" id="UP001221898"/>
    </source>
</evidence>
<sequence length="95" mass="9894">MKRCARVRLAADAPEALNQRQQLSHQPDQSSRGQGPAPRACLLIGQEGPAGPPGLSADWPGMAASPLSVSLTRRPSAVRDGTRLTDAARAGGLSR</sequence>
<organism evidence="2 3">
    <name type="scientific">Aldrovandia affinis</name>
    <dbReference type="NCBI Taxonomy" id="143900"/>
    <lineage>
        <taxon>Eukaryota</taxon>
        <taxon>Metazoa</taxon>
        <taxon>Chordata</taxon>
        <taxon>Craniata</taxon>
        <taxon>Vertebrata</taxon>
        <taxon>Euteleostomi</taxon>
        <taxon>Actinopterygii</taxon>
        <taxon>Neopterygii</taxon>
        <taxon>Teleostei</taxon>
        <taxon>Notacanthiformes</taxon>
        <taxon>Halosauridae</taxon>
        <taxon>Aldrovandia</taxon>
    </lineage>
</organism>
<evidence type="ECO:0000313" key="2">
    <source>
        <dbReference type="EMBL" id="KAJ8384319.1"/>
    </source>
</evidence>
<feature type="region of interest" description="Disordered" evidence="1">
    <location>
        <begin position="1"/>
        <end position="95"/>
    </location>
</feature>
<reference evidence="2" key="1">
    <citation type="journal article" date="2023" name="Science">
        <title>Genome structures resolve the early diversification of teleost fishes.</title>
        <authorList>
            <person name="Parey E."/>
            <person name="Louis A."/>
            <person name="Montfort J."/>
            <person name="Bouchez O."/>
            <person name="Roques C."/>
            <person name="Iampietro C."/>
            <person name="Lluch J."/>
            <person name="Castinel A."/>
            <person name="Donnadieu C."/>
            <person name="Desvignes T."/>
            <person name="Floi Bucao C."/>
            <person name="Jouanno E."/>
            <person name="Wen M."/>
            <person name="Mejri S."/>
            <person name="Dirks R."/>
            <person name="Jansen H."/>
            <person name="Henkel C."/>
            <person name="Chen W.J."/>
            <person name="Zahm M."/>
            <person name="Cabau C."/>
            <person name="Klopp C."/>
            <person name="Thompson A.W."/>
            <person name="Robinson-Rechavi M."/>
            <person name="Braasch I."/>
            <person name="Lecointre G."/>
            <person name="Bobe J."/>
            <person name="Postlethwait J.H."/>
            <person name="Berthelot C."/>
            <person name="Roest Crollius H."/>
            <person name="Guiguen Y."/>
        </authorList>
    </citation>
    <scope>NUCLEOTIDE SEQUENCE</scope>
    <source>
        <strain evidence="2">NC1722</strain>
    </source>
</reference>
<name>A0AAD7RHJ2_9TELE</name>
<protein>
    <submittedName>
        <fullName evidence="2">Uncharacterized protein</fullName>
    </submittedName>
</protein>
<gene>
    <name evidence="2" type="ORF">AAFF_G00206760</name>
</gene>
<dbReference type="EMBL" id="JAINUG010000274">
    <property type="protein sequence ID" value="KAJ8384319.1"/>
    <property type="molecule type" value="Genomic_DNA"/>
</dbReference>
<feature type="compositionally biased region" description="Polar residues" evidence="1">
    <location>
        <begin position="18"/>
        <end position="33"/>
    </location>
</feature>
<evidence type="ECO:0000256" key="1">
    <source>
        <dbReference type="SAM" id="MobiDB-lite"/>
    </source>
</evidence>
<dbReference type="Proteomes" id="UP001221898">
    <property type="component" value="Unassembled WGS sequence"/>
</dbReference>